<dbReference type="InterPro" id="IPR050109">
    <property type="entry name" value="HTH-type_TetR-like_transc_reg"/>
</dbReference>
<keyword evidence="3 5" id="KW-0238">DNA-binding</keyword>
<dbReference type="InterPro" id="IPR039538">
    <property type="entry name" value="BetI_C"/>
</dbReference>
<organism evidence="7">
    <name type="scientific">uncultured Thermomicrobiales bacterium</name>
    <dbReference type="NCBI Taxonomy" id="1645740"/>
    <lineage>
        <taxon>Bacteria</taxon>
        <taxon>Pseudomonadati</taxon>
        <taxon>Thermomicrobiota</taxon>
        <taxon>Thermomicrobia</taxon>
        <taxon>Thermomicrobiales</taxon>
        <taxon>environmental samples</taxon>
    </lineage>
</organism>
<keyword evidence="4" id="KW-0804">Transcription</keyword>
<dbReference type="PANTHER" id="PTHR30055">
    <property type="entry name" value="HTH-TYPE TRANSCRIPTIONAL REGULATOR RUTR"/>
    <property type="match status" value="1"/>
</dbReference>
<keyword evidence="2" id="KW-0805">Transcription regulation</keyword>
<dbReference type="AlphaFoldDB" id="A0A6J4TVF0"/>
<feature type="DNA-binding region" description="H-T-H motif" evidence="5">
    <location>
        <begin position="41"/>
        <end position="60"/>
    </location>
</feature>
<reference evidence="7" key="1">
    <citation type="submission" date="2020-02" db="EMBL/GenBank/DDBJ databases">
        <authorList>
            <person name="Meier V. D."/>
        </authorList>
    </citation>
    <scope>NUCLEOTIDE SEQUENCE</scope>
    <source>
        <strain evidence="7">AVDCRST_MAG49</strain>
    </source>
</reference>
<dbReference type="PROSITE" id="PS50977">
    <property type="entry name" value="HTH_TETR_2"/>
    <property type="match status" value="1"/>
</dbReference>
<dbReference type="EMBL" id="CADCWG010000005">
    <property type="protein sequence ID" value="CAA9533462.1"/>
    <property type="molecule type" value="Genomic_DNA"/>
</dbReference>
<dbReference type="InterPro" id="IPR001647">
    <property type="entry name" value="HTH_TetR"/>
</dbReference>
<dbReference type="SUPFAM" id="SSF46689">
    <property type="entry name" value="Homeodomain-like"/>
    <property type="match status" value="1"/>
</dbReference>
<evidence type="ECO:0000313" key="7">
    <source>
        <dbReference type="EMBL" id="CAA9533462.1"/>
    </source>
</evidence>
<evidence type="ECO:0000259" key="6">
    <source>
        <dbReference type="PROSITE" id="PS50977"/>
    </source>
</evidence>
<dbReference type="Pfam" id="PF00440">
    <property type="entry name" value="TetR_N"/>
    <property type="match status" value="1"/>
</dbReference>
<evidence type="ECO:0000256" key="3">
    <source>
        <dbReference type="ARBA" id="ARBA00023125"/>
    </source>
</evidence>
<dbReference type="GO" id="GO:0003700">
    <property type="term" value="F:DNA-binding transcription factor activity"/>
    <property type="evidence" value="ECO:0007669"/>
    <property type="project" value="TreeGrafter"/>
</dbReference>
<protein>
    <recommendedName>
        <fullName evidence="6">HTH tetR-type domain-containing protein</fullName>
    </recommendedName>
</protein>
<dbReference type="SUPFAM" id="SSF48498">
    <property type="entry name" value="Tetracyclin repressor-like, C-terminal domain"/>
    <property type="match status" value="1"/>
</dbReference>
<evidence type="ECO:0000256" key="1">
    <source>
        <dbReference type="ARBA" id="ARBA00022491"/>
    </source>
</evidence>
<accession>A0A6J4TVF0</accession>
<dbReference type="InterPro" id="IPR036271">
    <property type="entry name" value="Tet_transcr_reg_TetR-rel_C_sf"/>
</dbReference>
<dbReference type="GO" id="GO:0000976">
    <property type="term" value="F:transcription cis-regulatory region binding"/>
    <property type="evidence" value="ECO:0007669"/>
    <property type="project" value="TreeGrafter"/>
</dbReference>
<dbReference type="PANTHER" id="PTHR30055:SF234">
    <property type="entry name" value="HTH-TYPE TRANSCRIPTIONAL REGULATOR BETI"/>
    <property type="match status" value="1"/>
</dbReference>
<evidence type="ECO:0000256" key="5">
    <source>
        <dbReference type="PROSITE-ProRule" id="PRU00335"/>
    </source>
</evidence>
<dbReference type="Gene3D" id="1.10.357.10">
    <property type="entry name" value="Tetracycline Repressor, domain 2"/>
    <property type="match status" value="1"/>
</dbReference>
<gene>
    <name evidence="7" type="ORF">AVDCRST_MAG49-64</name>
</gene>
<dbReference type="PRINTS" id="PR00455">
    <property type="entry name" value="HTHTETR"/>
</dbReference>
<evidence type="ECO:0000256" key="4">
    <source>
        <dbReference type="ARBA" id="ARBA00023163"/>
    </source>
</evidence>
<proteinExistence type="predicted"/>
<dbReference type="Pfam" id="PF13977">
    <property type="entry name" value="TetR_C_6"/>
    <property type="match status" value="1"/>
</dbReference>
<sequence length="214" mass="23655">MTTHDTHILERVRTSVGGERREAVLDAAIQVIVARGFDATRFSDVAAASGVAVSTLQYYFGSLEALLIETCLRASQRDLELVTATLAEQADPWAKLVYLVDVFMTSDTPGPGWQVQIEYWRAAFTRPHLRDELIRDQDRWRALFRDTIREGIATGAFTTTRDPELIALQLNCLLDGTVFPGFVHNPAFNGDAFRSACLEDSAALLGYTGTRQGG</sequence>
<dbReference type="InterPro" id="IPR009057">
    <property type="entry name" value="Homeodomain-like_sf"/>
</dbReference>
<keyword evidence="1" id="KW-0678">Repressor</keyword>
<feature type="domain" description="HTH tetR-type" evidence="6">
    <location>
        <begin position="18"/>
        <end position="78"/>
    </location>
</feature>
<evidence type="ECO:0000256" key="2">
    <source>
        <dbReference type="ARBA" id="ARBA00023015"/>
    </source>
</evidence>
<name>A0A6J4TVF0_9BACT</name>